<keyword evidence="2" id="KW-0812">Transmembrane</keyword>
<feature type="region of interest" description="Disordered" evidence="6">
    <location>
        <begin position="36"/>
        <end position="92"/>
    </location>
</feature>
<keyword evidence="4" id="KW-0472">Membrane</keyword>
<dbReference type="KEGG" id="hazt:125177607"/>
<evidence type="ECO:0000256" key="3">
    <source>
        <dbReference type="ARBA" id="ARBA00022989"/>
    </source>
</evidence>
<dbReference type="SMART" id="SM00409">
    <property type="entry name" value="IG"/>
    <property type="match status" value="1"/>
</dbReference>
<dbReference type="RefSeq" id="XP_047735593.1">
    <property type="nucleotide sequence ID" value="XM_047879637.1"/>
</dbReference>
<evidence type="ECO:0000313" key="9">
    <source>
        <dbReference type="RefSeq" id="XP_047735593.1"/>
    </source>
</evidence>
<evidence type="ECO:0000259" key="7">
    <source>
        <dbReference type="PROSITE" id="PS50835"/>
    </source>
</evidence>
<feature type="compositionally biased region" description="Basic and acidic residues" evidence="6">
    <location>
        <begin position="147"/>
        <end position="167"/>
    </location>
</feature>
<keyword evidence="5" id="KW-1015">Disulfide bond</keyword>
<keyword evidence="8" id="KW-1185">Reference proteome</keyword>
<dbReference type="GO" id="GO:0016020">
    <property type="term" value="C:membrane"/>
    <property type="evidence" value="ECO:0007669"/>
    <property type="project" value="UniProtKB-SubCell"/>
</dbReference>
<feature type="compositionally biased region" description="Polar residues" evidence="6">
    <location>
        <begin position="187"/>
        <end position="199"/>
    </location>
</feature>
<evidence type="ECO:0000256" key="6">
    <source>
        <dbReference type="SAM" id="MobiDB-lite"/>
    </source>
</evidence>
<dbReference type="InterPro" id="IPR036179">
    <property type="entry name" value="Ig-like_dom_sf"/>
</dbReference>
<organism evidence="8 9">
    <name type="scientific">Hyalella azteca</name>
    <name type="common">Amphipod</name>
    <dbReference type="NCBI Taxonomy" id="294128"/>
    <lineage>
        <taxon>Eukaryota</taxon>
        <taxon>Metazoa</taxon>
        <taxon>Ecdysozoa</taxon>
        <taxon>Arthropoda</taxon>
        <taxon>Crustacea</taxon>
        <taxon>Multicrustacea</taxon>
        <taxon>Malacostraca</taxon>
        <taxon>Eumalacostraca</taxon>
        <taxon>Peracarida</taxon>
        <taxon>Amphipoda</taxon>
        <taxon>Senticaudata</taxon>
        <taxon>Talitrida</taxon>
        <taxon>Talitroidea</taxon>
        <taxon>Hyalellidae</taxon>
        <taxon>Hyalella</taxon>
    </lineage>
</organism>
<dbReference type="Pfam" id="PF08205">
    <property type="entry name" value="C2-set_2"/>
    <property type="match status" value="1"/>
</dbReference>
<accession>A0A979FFB6</accession>
<feature type="domain" description="Ig-like" evidence="7">
    <location>
        <begin position="384"/>
        <end position="420"/>
    </location>
</feature>
<dbReference type="PANTHER" id="PTHR21261">
    <property type="entry name" value="BEAT PROTEIN"/>
    <property type="match status" value="1"/>
</dbReference>
<evidence type="ECO:0000313" key="8">
    <source>
        <dbReference type="Proteomes" id="UP000694843"/>
    </source>
</evidence>
<feature type="compositionally biased region" description="Low complexity" evidence="6">
    <location>
        <begin position="225"/>
        <end position="239"/>
    </location>
</feature>
<feature type="compositionally biased region" description="Polar residues" evidence="6">
    <location>
        <begin position="39"/>
        <end position="62"/>
    </location>
</feature>
<sequence>MFLCRWAVSGCCWTAGGSDSYDIPYENKQLDTSYRETHVTSYSEPHATSYSEPHATSYSEPHASSHNEPQDTSYSDQLDLSGDFRKANNPVTNGVDVHEFKYNTPSYLYSSRYRTVDGSSNSHDHEEETSFKKQYNVADESFISKYNSDETTRDSRYNPADKSRDSNKYLADTISNSRYNTVPYKSRPSSGDSTYNSRHSTGEGAYNTRYSEVSTRISVGHDNPSTSSHHNPASSRSSHQYGKTDRASRLKSDRKKVHSGEAGEEKPLRLHGVAVPVYKFREEDAQLECQYDEGTDPLYSVKWYKDDDEFFRYLYGQERPKQVFDVPGVIVDITRSNEKRVLLQKLSFASTGIYRCEVSADSPHFRTYTNQSVMVVVELPSQPPTITGGRSHYKVGDTAHLNCTSARSKPAPTLTWFINGVEAAPHQLEQYYPWVHRDQLESKRLGLTFQVQDEHYLDKVQDEHFDANGELEVRCRATVSAVYREGGAPEAMPVVLEHREGLIRARNGSSCERGSRCLAVMALAVVLANLLVVFF</sequence>
<gene>
    <name evidence="9" type="primary">LOC125177607</name>
</gene>
<dbReference type="InterPro" id="IPR013106">
    <property type="entry name" value="Ig_V-set"/>
</dbReference>
<keyword evidence="3" id="KW-1133">Transmembrane helix</keyword>
<dbReference type="PANTHER" id="PTHR21261:SF15">
    <property type="entry name" value="BEATEN PATH IIIA, ISOFORM D-RELATED"/>
    <property type="match status" value="1"/>
</dbReference>
<proteinExistence type="predicted"/>
<feature type="domain" description="Ig-like" evidence="7">
    <location>
        <begin position="283"/>
        <end position="369"/>
    </location>
</feature>
<evidence type="ECO:0000256" key="5">
    <source>
        <dbReference type="ARBA" id="ARBA00023157"/>
    </source>
</evidence>
<feature type="compositionally biased region" description="Basic and acidic residues" evidence="6">
    <location>
        <begin position="242"/>
        <end position="251"/>
    </location>
</feature>
<protein>
    <submittedName>
        <fullName evidence="9">Uncharacterized protein LOC125177607</fullName>
    </submittedName>
</protein>
<reference evidence="9" key="1">
    <citation type="submission" date="2025-08" db="UniProtKB">
        <authorList>
            <consortium name="RefSeq"/>
        </authorList>
    </citation>
    <scope>IDENTIFICATION</scope>
    <source>
        <tissue evidence="9">Whole organism</tissue>
    </source>
</reference>
<dbReference type="FunFam" id="2.60.40.10:FF:000437">
    <property type="entry name" value="Beat-IIIc, isoform A"/>
    <property type="match status" value="1"/>
</dbReference>
<dbReference type="OrthoDB" id="6415662at2759"/>
<comment type="subcellular location">
    <subcellularLocation>
        <location evidence="1">Membrane</location>
        <topology evidence="1">Single-pass membrane protein</topology>
    </subcellularLocation>
</comment>
<feature type="region of interest" description="Disordered" evidence="6">
    <location>
        <begin position="144"/>
        <end position="265"/>
    </location>
</feature>
<dbReference type="GeneID" id="125177607"/>
<name>A0A979FFB6_HYAAZ</name>
<dbReference type="InterPro" id="IPR003599">
    <property type="entry name" value="Ig_sub"/>
</dbReference>
<feature type="compositionally biased region" description="Polar residues" evidence="6">
    <location>
        <begin position="208"/>
        <end position="217"/>
    </location>
</feature>
<dbReference type="InterPro" id="IPR013162">
    <property type="entry name" value="CD80_C2-set"/>
</dbReference>
<dbReference type="Proteomes" id="UP000694843">
    <property type="component" value="Unplaced"/>
</dbReference>
<dbReference type="InterPro" id="IPR013783">
    <property type="entry name" value="Ig-like_fold"/>
</dbReference>
<dbReference type="PROSITE" id="PS50835">
    <property type="entry name" value="IG_LIKE"/>
    <property type="match status" value="2"/>
</dbReference>
<dbReference type="Gene3D" id="2.60.40.10">
    <property type="entry name" value="Immunoglobulins"/>
    <property type="match status" value="2"/>
</dbReference>
<evidence type="ECO:0000256" key="2">
    <source>
        <dbReference type="ARBA" id="ARBA00022692"/>
    </source>
</evidence>
<dbReference type="InterPro" id="IPR007110">
    <property type="entry name" value="Ig-like_dom"/>
</dbReference>
<dbReference type="Pfam" id="PF07686">
    <property type="entry name" value="V-set"/>
    <property type="match status" value="1"/>
</dbReference>
<evidence type="ECO:0000256" key="1">
    <source>
        <dbReference type="ARBA" id="ARBA00004167"/>
    </source>
</evidence>
<dbReference type="SUPFAM" id="SSF48726">
    <property type="entry name" value="Immunoglobulin"/>
    <property type="match status" value="2"/>
</dbReference>
<evidence type="ECO:0000256" key="4">
    <source>
        <dbReference type="ARBA" id="ARBA00023136"/>
    </source>
</evidence>
<dbReference type="AlphaFoldDB" id="A0A979FFB6"/>